<sequence>MGGWSRGPGYRASSRGLVAGMSRSGPMGPFGSAWARGCPAEHGGRASYPAGAIASEGLLSADNISVAAISVYRKGRQSR</sequence>
<protein>
    <submittedName>
        <fullName evidence="1">Uncharacterized protein</fullName>
    </submittedName>
</protein>
<proteinExistence type="predicted"/>
<organism evidence="1 2">
    <name type="scientific">Dreissena polymorpha</name>
    <name type="common">Zebra mussel</name>
    <name type="synonym">Mytilus polymorpha</name>
    <dbReference type="NCBI Taxonomy" id="45954"/>
    <lineage>
        <taxon>Eukaryota</taxon>
        <taxon>Metazoa</taxon>
        <taxon>Spiralia</taxon>
        <taxon>Lophotrochozoa</taxon>
        <taxon>Mollusca</taxon>
        <taxon>Bivalvia</taxon>
        <taxon>Autobranchia</taxon>
        <taxon>Heteroconchia</taxon>
        <taxon>Euheterodonta</taxon>
        <taxon>Imparidentia</taxon>
        <taxon>Neoheterodontei</taxon>
        <taxon>Myida</taxon>
        <taxon>Dreissenoidea</taxon>
        <taxon>Dreissenidae</taxon>
        <taxon>Dreissena</taxon>
    </lineage>
</organism>
<evidence type="ECO:0000313" key="1">
    <source>
        <dbReference type="EMBL" id="KAH3845416.1"/>
    </source>
</evidence>
<evidence type="ECO:0000313" key="2">
    <source>
        <dbReference type="Proteomes" id="UP000828390"/>
    </source>
</evidence>
<dbReference type="EMBL" id="JAIWYP010000003">
    <property type="protein sequence ID" value="KAH3845416.1"/>
    <property type="molecule type" value="Genomic_DNA"/>
</dbReference>
<reference evidence="1" key="1">
    <citation type="journal article" date="2019" name="bioRxiv">
        <title>The Genome of the Zebra Mussel, Dreissena polymorpha: A Resource for Invasive Species Research.</title>
        <authorList>
            <person name="McCartney M.A."/>
            <person name="Auch B."/>
            <person name="Kono T."/>
            <person name="Mallez S."/>
            <person name="Zhang Y."/>
            <person name="Obille A."/>
            <person name="Becker A."/>
            <person name="Abrahante J.E."/>
            <person name="Garbe J."/>
            <person name="Badalamenti J.P."/>
            <person name="Herman A."/>
            <person name="Mangelson H."/>
            <person name="Liachko I."/>
            <person name="Sullivan S."/>
            <person name="Sone E.D."/>
            <person name="Koren S."/>
            <person name="Silverstein K.A.T."/>
            <person name="Beckman K.B."/>
            <person name="Gohl D.M."/>
        </authorList>
    </citation>
    <scope>NUCLEOTIDE SEQUENCE</scope>
    <source>
        <strain evidence="1">Duluth1</strain>
        <tissue evidence="1">Whole animal</tissue>
    </source>
</reference>
<gene>
    <name evidence="1" type="ORF">DPMN_087696</name>
</gene>
<dbReference type="Proteomes" id="UP000828390">
    <property type="component" value="Unassembled WGS sequence"/>
</dbReference>
<reference evidence="1" key="2">
    <citation type="submission" date="2020-11" db="EMBL/GenBank/DDBJ databases">
        <authorList>
            <person name="McCartney M.A."/>
            <person name="Auch B."/>
            <person name="Kono T."/>
            <person name="Mallez S."/>
            <person name="Becker A."/>
            <person name="Gohl D.M."/>
            <person name="Silverstein K.A.T."/>
            <person name="Koren S."/>
            <person name="Bechman K.B."/>
            <person name="Herman A."/>
            <person name="Abrahante J.E."/>
            <person name="Garbe J."/>
        </authorList>
    </citation>
    <scope>NUCLEOTIDE SEQUENCE</scope>
    <source>
        <strain evidence="1">Duluth1</strain>
        <tissue evidence="1">Whole animal</tissue>
    </source>
</reference>
<dbReference type="AlphaFoldDB" id="A0A9D4QVR3"/>
<name>A0A9D4QVR3_DREPO</name>
<keyword evidence="2" id="KW-1185">Reference proteome</keyword>
<comment type="caution">
    <text evidence="1">The sequence shown here is derived from an EMBL/GenBank/DDBJ whole genome shotgun (WGS) entry which is preliminary data.</text>
</comment>
<accession>A0A9D4QVR3</accession>